<dbReference type="Proteomes" id="UP000069205">
    <property type="component" value="Chromosome"/>
</dbReference>
<dbReference type="PANTHER" id="PTHR43395">
    <property type="entry name" value="SENSOR HISTIDINE KINASE CHEA"/>
    <property type="match status" value="1"/>
</dbReference>
<evidence type="ECO:0000259" key="8">
    <source>
        <dbReference type="PROSITE" id="PS50109"/>
    </source>
</evidence>
<sequence length="653" mass="71567">MSDEMQEILNDFLTESTEMIEVLDQRFIALESDPNNADLLNEIFRAMHSMKGSAGFLGFNRLVDVTHRAESILNKMRQGEMAVVPAVINVILETVDVVKALMADIRQSGTDQHVQTEAMAKRLDDVLAGALPTATTEGVRPHAKREEGGQTPAEGEGVRNHVSEQPAGRCAQMVPGPVPAVPPTIGEILVEEGLATKEQVFDALTQQHKQPEPKQPIGELLVQAKAITERALDQALHKQEKQEKQPKASEEDQTIRVETRRLDSVMNLVGELVLGRNRLIKIGGILEHQHESDPQVRALGETLTQLNLVTTDLQLAVMKTRMLPIKKVLAKLPRMVRDLSQKLGKQVRLETHGEDTELDKSVADEIGDPLVHLVRNAIDHGIESPTERHEKGKPSEGTLRIAASQEGNSIVIRIQDDGRGIALDKIKAKALSKGLVSEAELSSMEPREIVNLIFLPGFSTAEKVTDVSGRGVGMDVVRTNIRKMNGTVEIESEQGKGSLITIKLPLTIAIIQALMVEVERATFAIPLSSVIEAVRITKSDIKTINGREVLHLRDRVLPLIRLAQEFELPVDTKRERFNVVVAALGDRRIGVVVDELRSQEEVVIKSIWDYLDSIKGISGATITGDGKVVLILDISELVENAHAWHGAAAAAAA</sequence>
<dbReference type="PANTHER" id="PTHR43395:SF1">
    <property type="entry name" value="CHEMOTAXIS PROTEIN CHEA"/>
    <property type="match status" value="1"/>
</dbReference>
<keyword evidence="4 11" id="KW-0808">Transferase</keyword>
<dbReference type="SMART" id="SM00387">
    <property type="entry name" value="HATPase_c"/>
    <property type="match status" value="1"/>
</dbReference>
<dbReference type="Gene3D" id="1.20.120.160">
    <property type="entry name" value="HPT domain"/>
    <property type="match status" value="1"/>
</dbReference>
<dbReference type="KEGG" id="nmv:NITMOv2_2138"/>
<dbReference type="InterPro" id="IPR004105">
    <property type="entry name" value="CheA-like_dim"/>
</dbReference>
<evidence type="ECO:0000256" key="1">
    <source>
        <dbReference type="ARBA" id="ARBA00000085"/>
    </source>
</evidence>
<dbReference type="InterPro" id="IPR036890">
    <property type="entry name" value="HATPase_C_sf"/>
</dbReference>
<evidence type="ECO:0000256" key="5">
    <source>
        <dbReference type="ARBA" id="ARBA00022777"/>
    </source>
</evidence>
<evidence type="ECO:0000313" key="11">
    <source>
        <dbReference type="EMBL" id="ALA58555.1"/>
    </source>
</evidence>
<organism evidence="11 12">
    <name type="scientific">Nitrospira moscoviensis</name>
    <dbReference type="NCBI Taxonomy" id="42253"/>
    <lineage>
        <taxon>Bacteria</taxon>
        <taxon>Pseudomonadati</taxon>
        <taxon>Nitrospirota</taxon>
        <taxon>Nitrospiria</taxon>
        <taxon>Nitrospirales</taxon>
        <taxon>Nitrospiraceae</taxon>
        <taxon>Nitrospira</taxon>
    </lineage>
</organism>
<feature type="region of interest" description="Disordered" evidence="7">
    <location>
        <begin position="235"/>
        <end position="255"/>
    </location>
</feature>
<keyword evidence="12" id="KW-1185">Reference proteome</keyword>
<dbReference type="InterPro" id="IPR036097">
    <property type="entry name" value="HisK_dim/P_sf"/>
</dbReference>
<dbReference type="PROSITE" id="PS50109">
    <property type="entry name" value="HIS_KIN"/>
    <property type="match status" value="1"/>
</dbReference>
<evidence type="ECO:0000256" key="6">
    <source>
        <dbReference type="PROSITE-ProRule" id="PRU00110"/>
    </source>
</evidence>
<feature type="region of interest" description="Disordered" evidence="7">
    <location>
        <begin position="134"/>
        <end position="158"/>
    </location>
</feature>
<dbReference type="SUPFAM" id="SSF47226">
    <property type="entry name" value="Histidine-containing phosphotransfer domain, HPT domain"/>
    <property type="match status" value="1"/>
</dbReference>
<dbReference type="OrthoDB" id="9803176at2"/>
<dbReference type="InterPro" id="IPR037006">
    <property type="entry name" value="CheA-like_homodim_sf"/>
</dbReference>
<gene>
    <name evidence="11" type="primary">cheA</name>
    <name evidence="11" type="ORF">NITMOv2_2138</name>
</gene>
<dbReference type="Gene3D" id="3.30.565.10">
    <property type="entry name" value="Histidine kinase-like ATPase, C-terminal domain"/>
    <property type="match status" value="1"/>
</dbReference>
<dbReference type="SMART" id="SM00260">
    <property type="entry name" value="CheW"/>
    <property type="match status" value="1"/>
</dbReference>
<evidence type="ECO:0000256" key="3">
    <source>
        <dbReference type="ARBA" id="ARBA00022553"/>
    </source>
</evidence>
<proteinExistence type="predicted"/>
<dbReference type="CDD" id="cd00731">
    <property type="entry name" value="CheA_reg"/>
    <property type="match status" value="1"/>
</dbReference>
<dbReference type="FunFam" id="3.30.565.10:FF:000016">
    <property type="entry name" value="Chemotaxis protein CheA, putative"/>
    <property type="match status" value="1"/>
</dbReference>
<dbReference type="SUPFAM" id="SSF55874">
    <property type="entry name" value="ATPase domain of HSP90 chaperone/DNA topoisomerase II/histidine kinase"/>
    <property type="match status" value="1"/>
</dbReference>
<dbReference type="InterPro" id="IPR008207">
    <property type="entry name" value="Sig_transdc_His_kin_Hpt_dom"/>
</dbReference>
<protein>
    <recommendedName>
        <fullName evidence="2">histidine kinase</fullName>
        <ecNumber evidence="2">2.7.13.3</ecNumber>
    </recommendedName>
</protein>
<dbReference type="PROSITE" id="PS50894">
    <property type="entry name" value="HPT"/>
    <property type="match status" value="1"/>
</dbReference>
<accession>A0A0K2GC73</accession>
<dbReference type="SMART" id="SM00073">
    <property type="entry name" value="HPT"/>
    <property type="match status" value="1"/>
</dbReference>
<dbReference type="CDD" id="cd00088">
    <property type="entry name" value="HPT"/>
    <property type="match status" value="1"/>
</dbReference>
<dbReference type="EMBL" id="CP011801">
    <property type="protein sequence ID" value="ALA58555.1"/>
    <property type="molecule type" value="Genomic_DNA"/>
</dbReference>
<evidence type="ECO:0000313" key="12">
    <source>
        <dbReference type="Proteomes" id="UP000069205"/>
    </source>
</evidence>
<comment type="catalytic activity">
    <reaction evidence="1">
        <text>ATP + protein L-histidine = ADP + protein N-phospho-L-histidine.</text>
        <dbReference type="EC" id="2.7.13.3"/>
    </reaction>
</comment>
<feature type="domain" description="HPt" evidence="10">
    <location>
        <begin position="1"/>
        <end position="105"/>
    </location>
</feature>
<dbReference type="RefSeq" id="WP_053379705.1">
    <property type="nucleotide sequence ID" value="NZ_CP011801.1"/>
</dbReference>
<dbReference type="InterPro" id="IPR036061">
    <property type="entry name" value="CheW-like_dom_sf"/>
</dbReference>
<dbReference type="GO" id="GO:0005737">
    <property type="term" value="C:cytoplasm"/>
    <property type="evidence" value="ECO:0007669"/>
    <property type="project" value="InterPro"/>
</dbReference>
<evidence type="ECO:0000256" key="7">
    <source>
        <dbReference type="SAM" id="MobiDB-lite"/>
    </source>
</evidence>
<feature type="modified residue" description="Phosphohistidine" evidence="6">
    <location>
        <position position="48"/>
    </location>
</feature>
<dbReference type="PRINTS" id="PR00344">
    <property type="entry name" value="BCTRLSENSOR"/>
</dbReference>
<dbReference type="EC" id="2.7.13.3" evidence="2"/>
<feature type="domain" description="Histidine kinase" evidence="8">
    <location>
        <begin position="305"/>
        <end position="508"/>
    </location>
</feature>
<dbReference type="AlphaFoldDB" id="A0A0K2GC73"/>
<dbReference type="InterPro" id="IPR051315">
    <property type="entry name" value="Bact_Chemotaxis_CheA"/>
</dbReference>
<dbReference type="SUPFAM" id="SSF160246">
    <property type="entry name" value="EspE N-terminal domain-like"/>
    <property type="match status" value="1"/>
</dbReference>
<dbReference type="Pfam" id="PF01627">
    <property type="entry name" value="Hpt"/>
    <property type="match status" value="1"/>
</dbReference>
<dbReference type="Pfam" id="PF02895">
    <property type="entry name" value="H-kinase_dim"/>
    <property type="match status" value="1"/>
</dbReference>
<dbReference type="InterPro" id="IPR004358">
    <property type="entry name" value="Sig_transdc_His_kin-like_C"/>
</dbReference>
<dbReference type="InterPro" id="IPR002545">
    <property type="entry name" value="CheW-lke_dom"/>
</dbReference>
<dbReference type="Pfam" id="PF02518">
    <property type="entry name" value="HATPase_c"/>
    <property type="match status" value="1"/>
</dbReference>
<keyword evidence="3 6" id="KW-0597">Phosphoprotein</keyword>
<evidence type="ECO:0000259" key="9">
    <source>
        <dbReference type="PROSITE" id="PS50851"/>
    </source>
</evidence>
<dbReference type="Pfam" id="PF01584">
    <property type="entry name" value="CheW"/>
    <property type="match status" value="1"/>
</dbReference>
<feature type="domain" description="CheW-like" evidence="9">
    <location>
        <begin position="510"/>
        <end position="643"/>
    </location>
</feature>
<dbReference type="STRING" id="42253.NITMOv2_2138"/>
<dbReference type="CDD" id="cd16916">
    <property type="entry name" value="HATPase_CheA-like"/>
    <property type="match status" value="1"/>
</dbReference>
<evidence type="ECO:0000256" key="2">
    <source>
        <dbReference type="ARBA" id="ARBA00012438"/>
    </source>
</evidence>
<dbReference type="InterPro" id="IPR005467">
    <property type="entry name" value="His_kinase_dom"/>
</dbReference>
<name>A0A0K2GC73_NITMO</name>
<reference evidence="11 12" key="1">
    <citation type="journal article" date="2015" name="Proc. Natl. Acad. Sci. U.S.A.">
        <title>Expanded metabolic versatility of ubiquitous nitrite-oxidizing bacteria from the genus Nitrospira.</title>
        <authorList>
            <person name="Koch H."/>
            <person name="Lucker S."/>
            <person name="Albertsen M."/>
            <person name="Kitzinger K."/>
            <person name="Herbold C."/>
            <person name="Spieck E."/>
            <person name="Nielsen P.H."/>
            <person name="Wagner M."/>
            <person name="Daims H."/>
        </authorList>
    </citation>
    <scope>NUCLEOTIDE SEQUENCE [LARGE SCALE GENOMIC DNA]</scope>
    <source>
        <strain evidence="11 12">NSP M-1</strain>
    </source>
</reference>
<keyword evidence="5 11" id="KW-0418">Kinase</keyword>
<evidence type="ECO:0000259" key="10">
    <source>
        <dbReference type="PROSITE" id="PS50894"/>
    </source>
</evidence>
<dbReference type="GO" id="GO:0006935">
    <property type="term" value="P:chemotaxis"/>
    <property type="evidence" value="ECO:0007669"/>
    <property type="project" value="InterPro"/>
</dbReference>
<dbReference type="Gene3D" id="1.10.287.560">
    <property type="entry name" value="Histidine kinase CheA-like, homodimeric domain"/>
    <property type="match status" value="1"/>
</dbReference>
<dbReference type="SUPFAM" id="SSF47384">
    <property type="entry name" value="Homodimeric domain of signal transducing histidine kinase"/>
    <property type="match status" value="1"/>
</dbReference>
<dbReference type="GO" id="GO:0000155">
    <property type="term" value="F:phosphorelay sensor kinase activity"/>
    <property type="evidence" value="ECO:0007669"/>
    <property type="project" value="InterPro"/>
</dbReference>
<evidence type="ECO:0000256" key="4">
    <source>
        <dbReference type="ARBA" id="ARBA00022679"/>
    </source>
</evidence>
<dbReference type="InterPro" id="IPR003594">
    <property type="entry name" value="HATPase_dom"/>
</dbReference>
<dbReference type="InterPro" id="IPR037257">
    <property type="entry name" value="T2SS_E_N_sf"/>
</dbReference>
<dbReference type="PROSITE" id="PS50851">
    <property type="entry name" value="CHEW"/>
    <property type="match status" value="1"/>
</dbReference>
<dbReference type="SMART" id="SM01231">
    <property type="entry name" value="H-kinase_dim"/>
    <property type="match status" value="1"/>
</dbReference>
<dbReference type="SUPFAM" id="SSF50341">
    <property type="entry name" value="CheW-like"/>
    <property type="match status" value="1"/>
</dbReference>
<dbReference type="PATRIC" id="fig|42253.5.peg.2108"/>
<dbReference type="InterPro" id="IPR036641">
    <property type="entry name" value="HPT_dom_sf"/>
</dbReference>
<dbReference type="Gene3D" id="2.30.30.40">
    <property type="entry name" value="SH3 Domains"/>
    <property type="match status" value="1"/>
</dbReference>